<dbReference type="Proteomes" id="UP000499080">
    <property type="component" value="Unassembled WGS sequence"/>
</dbReference>
<evidence type="ECO:0000313" key="1">
    <source>
        <dbReference type="EMBL" id="GBM67620.1"/>
    </source>
</evidence>
<comment type="caution">
    <text evidence="1">The sequence shown here is derived from an EMBL/GenBank/DDBJ whole genome shotgun (WGS) entry which is preliminary data.</text>
</comment>
<dbReference type="AlphaFoldDB" id="A0A4Y2HQS8"/>
<reference evidence="1 2" key="1">
    <citation type="journal article" date="2019" name="Sci. Rep.">
        <title>Orb-weaving spider Araneus ventricosus genome elucidates the spidroin gene catalogue.</title>
        <authorList>
            <person name="Kono N."/>
            <person name="Nakamura H."/>
            <person name="Ohtoshi R."/>
            <person name="Moran D.A.P."/>
            <person name="Shinohara A."/>
            <person name="Yoshida Y."/>
            <person name="Fujiwara M."/>
            <person name="Mori M."/>
            <person name="Tomita M."/>
            <person name="Arakawa K."/>
        </authorList>
    </citation>
    <scope>NUCLEOTIDE SEQUENCE [LARGE SCALE GENOMIC DNA]</scope>
</reference>
<evidence type="ECO:0000313" key="2">
    <source>
        <dbReference type="Proteomes" id="UP000499080"/>
    </source>
</evidence>
<protein>
    <submittedName>
        <fullName evidence="1">Uncharacterized protein</fullName>
    </submittedName>
</protein>
<proteinExistence type="predicted"/>
<gene>
    <name evidence="1" type="ORF">AVEN_116581_1</name>
</gene>
<name>A0A4Y2HQS8_ARAVE</name>
<accession>A0A4Y2HQS8</accession>
<organism evidence="1 2">
    <name type="scientific">Araneus ventricosus</name>
    <name type="common">Orbweaver spider</name>
    <name type="synonym">Epeira ventricosa</name>
    <dbReference type="NCBI Taxonomy" id="182803"/>
    <lineage>
        <taxon>Eukaryota</taxon>
        <taxon>Metazoa</taxon>
        <taxon>Ecdysozoa</taxon>
        <taxon>Arthropoda</taxon>
        <taxon>Chelicerata</taxon>
        <taxon>Arachnida</taxon>
        <taxon>Araneae</taxon>
        <taxon>Araneomorphae</taxon>
        <taxon>Entelegynae</taxon>
        <taxon>Araneoidea</taxon>
        <taxon>Araneidae</taxon>
        <taxon>Araneus</taxon>
    </lineage>
</organism>
<keyword evidence="2" id="KW-1185">Reference proteome</keyword>
<dbReference type="EMBL" id="BGPR01002092">
    <property type="protein sequence ID" value="GBM67620.1"/>
    <property type="molecule type" value="Genomic_DNA"/>
</dbReference>
<sequence>MSFIPQIKIEEFYDITKAAGPELATKYINLHKQVFGVENPEDTLEHWIHFKDIVCAMPEEQRKKGFNEWCALVGEHMLEICTDPLSEVCQKAELAADQFAVLLTKYEASGVCAETPEGVPEGMMPAGMGKMPSSPFG</sequence>